<dbReference type="EMBL" id="KN833716">
    <property type="protein sequence ID" value="KIK24467.1"/>
    <property type="molecule type" value="Genomic_DNA"/>
</dbReference>
<dbReference type="OrthoDB" id="2677451at2759"/>
<protein>
    <submittedName>
        <fullName evidence="1">Unplaced genomic scaffold scaffold_32, whole genome shotgun sequence</fullName>
    </submittedName>
</protein>
<dbReference type="AlphaFoldDB" id="A0A0C9ZQA5"/>
<dbReference type="STRING" id="765257.A0A0C9ZQA5"/>
<reference evidence="1 2" key="1">
    <citation type="submission" date="2014-04" db="EMBL/GenBank/DDBJ databases">
        <authorList>
            <consortium name="DOE Joint Genome Institute"/>
            <person name="Kuo A."/>
            <person name="Kohler A."/>
            <person name="Costa M.D."/>
            <person name="Nagy L.G."/>
            <person name="Floudas D."/>
            <person name="Copeland A."/>
            <person name="Barry K.W."/>
            <person name="Cichocki N."/>
            <person name="Veneault-Fourrey C."/>
            <person name="LaButti K."/>
            <person name="Lindquist E.A."/>
            <person name="Lipzen A."/>
            <person name="Lundell T."/>
            <person name="Morin E."/>
            <person name="Murat C."/>
            <person name="Sun H."/>
            <person name="Tunlid A."/>
            <person name="Henrissat B."/>
            <person name="Grigoriev I.V."/>
            <person name="Hibbett D.S."/>
            <person name="Martin F."/>
            <person name="Nordberg H.P."/>
            <person name="Cantor M.N."/>
            <person name="Hua S.X."/>
        </authorList>
    </citation>
    <scope>NUCLEOTIDE SEQUENCE [LARGE SCALE GENOMIC DNA]</scope>
    <source>
        <strain evidence="1 2">441</strain>
    </source>
</reference>
<sequence length="237" mass="26329">MSANPFDKLSPAEQAEYRRRFPRAGWWIGALPPPPDLALRYQPDLSVQCLQQAPPAMAAPHHLMGPGIPPQPNHPLSPATYYRREFAPAPPLQVSQARAEQATPITHLDFSVPQNTGVVGAVVTRSNLRLPCDISFVDFWDRLCAHMDLDPTEAVIGYKFSTDRVGDALRSLANENDLRVAIDHGQGLVHRARTCKIEVVIHNLVCMSLELINLEFHNNSVAESRHQGSSKHEELEA</sequence>
<gene>
    <name evidence="1" type="ORF">PISMIDRAFT_98480</name>
</gene>
<dbReference type="HOGENOM" id="CLU_073123_0_0_1"/>
<evidence type="ECO:0000313" key="1">
    <source>
        <dbReference type="EMBL" id="KIK24467.1"/>
    </source>
</evidence>
<keyword evidence="2" id="KW-1185">Reference proteome</keyword>
<reference evidence="2" key="2">
    <citation type="submission" date="2015-01" db="EMBL/GenBank/DDBJ databases">
        <title>Evolutionary Origins and Diversification of the Mycorrhizal Mutualists.</title>
        <authorList>
            <consortium name="DOE Joint Genome Institute"/>
            <consortium name="Mycorrhizal Genomics Consortium"/>
            <person name="Kohler A."/>
            <person name="Kuo A."/>
            <person name="Nagy L.G."/>
            <person name="Floudas D."/>
            <person name="Copeland A."/>
            <person name="Barry K.W."/>
            <person name="Cichocki N."/>
            <person name="Veneault-Fourrey C."/>
            <person name="LaButti K."/>
            <person name="Lindquist E.A."/>
            <person name="Lipzen A."/>
            <person name="Lundell T."/>
            <person name="Morin E."/>
            <person name="Murat C."/>
            <person name="Riley R."/>
            <person name="Ohm R."/>
            <person name="Sun H."/>
            <person name="Tunlid A."/>
            <person name="Henrissat B."/>
            <person name="Grigoriev I.V."/>
            <person name="Hibbett D.S."/>
            <person name="Martin F."/>
        </authorList>
    </citation>
    <scope>NUCLEOTIDE SEQUENCE [LARGE SCALE GENOMIC DNA]</scope>
    <source>
        <strain evidence="2">441</strain>
    </source>
</reference>
<accession>A0A0C9ZQA5</accession>
<evidence type="ECO:0000313" key="2">
    <source>
        <dbReference type="Proteomes" id="UP000054018"/>
    </source>
</evidence>
<organism evidence="1 2">
    <name type="scientific">Pisolithus microcarpus 441</name>
    <dbReference type="NCBI Taxonomy" id="765257"/>
    <lineage>
        <taxon>Eukaryota</taxon>
        <taxon>Fungi</taxon>
        <taxon>Dikarya</taxon>
        <taxon>Basidiomycota</taxon>
        <taxon>Agaricomycotina</taxon>
        <taxon>Agaricomycetes</taxon>
        <taxon>Agaricomycetidae</taxon>
        <taxon>Boletales</taxon>
        <taxon>Sclerodermatineae</taxon>
        <taxon>Pisolithaceae</taxon>
        <taxon>Pisolithus</taxon>
    </lineage>
</organism>
<name>A0A0C9ZQA5_9AGAM</name>
<proteinExistence type="predicted"/>
<dbReference type="Proteomes" id="UP000054018">
    <property type="component" value="Unassembled WGS sequence"/>
</dbReference>